<dbReference type="PANTHER" id="PTHR43467">
    <property type="entry name" value="COBALT-PRECORRIN-2 C(20)-METHYLTRANSFERASE"/>
    <property type="match status" value="1"/>
</dbReference>
<dbReference type="EMBL" id="JAFBCY010000004">
    <property type="protein sequence ID" value="MBM7853013.1"/>
    <property type="molecule type" value="Genomic_DNA"/>
</dbReference>
<proteinExistence type="inferred from homology"/>
<dbReference type="NCBIfam" id="TIGR01467">
    <property type="entry name" value="cobI_cbiL"/>
    <property type="match status" value="1"/>
</dbReference>
<comment type="caution">
    <text evidence="9">The sequence shown here is derived from an EMBL/GenBank/DDBJ whole genome shotgun (WGS) entry which is preliminary data.</text>
</comment>
<dbReference type="Gene3D" id="3.40.1010.10">
    <property type="entry name" value="Cobalt-precorrin-4 Transmethylase, Domain 1"/>
    <property type="match status" value="1"/>
</dbReference>
<evidence type="ECO:0000256" key="2">
    <source>
        <dbReference type="ARBA" id="ARBA00005879"/>
    </source>
</evidence>
<dbReference type="Proteomes" id="UP000758856">
    <property type="component" value="Unassembled WGS sequence"/>
</dbReference>
<keyword evidence="6" id="KW-0949">S-adenosyl-L-methionine</keyword>
<dbReference type="Pfam" id="PF00590">
    <property type="entry name" value="TP_methylase"/>
    <property type="match status" value="1"/>
</dbReference>
<feature type="domain" description="Tetrapyrrole methylase" evidence="8">
    <location>
        <begin position="7"/>
        <end position="219"/>
    </location>
</feature>
<keyword evidence="4" id="KW-0489">Methyltransferase</keyword>
<reference evidence="9 10" key="1">
    <citation type="submission" date="2021-01" db="EMBL/GenBank/DDBJ databases">
        <title>Genomic Encyclopedia of Type Strains, Phase IV (KMG-IV): sequencing the most valuable type-strain genomes for metagenomic binning, comparative biology and taxonomic classification.</title>
        <authorList>
            <person name="Goeker M."/>
        </authorList>
    </citation>
    <scope>NUCLEOTIDE SEQUENCE [LARGE SCALE GENOMIC DNA]</scope>
    <source>
        <strain evidence="9 10">DSM 6130</strain>
    </source>
</reference>
<dbReference type="SUPFAM" id="SSF53790">
    <property type="entry name" value="Tetrapyrrole methylase"/>
    <property type="match status" value="1"/>
</dbReference>
<organism evidence="9 10">
    <name type="scientific">Methylopila capsulata</name>
    <dbReference type="NCBI Taxonomy" id="61654"/>
    <lineage>
        <taxon>Bacteria</taxon>
        <taxon>Pseudomonadati</taxon>
        <taxon>Pseudomonadota</taxon>
        <taxon>Alphaproteobacteria</taxon>
        <taxon>Hyphomicrobiales</taxon>
        <taxon>Methylopilaceae</taxon>
        <taxon>Methylopila</taxon>
    </lineage>
</organism>
<evidence type="ECO:0000259" key="8">
    <source>
        <dbReference type="Pfam" id="PF00590"/>
    </source>
</evidence>
<comment type="similarity">
    <text evidence="2 7">Belongs to the precorrin methyltransferase family.</text>
</comment>
<sequence length="242" mass="26075">MTAPGRLSGVGVGPGDPELLTLKALRLIQQAQVIAYPAAKAGNGVALAAARPHLRPDQELLPLVYPVTASPEADLPSYPQVMRDFYDSSAEDIASRLDRGLDVCVLCEGDPFFYGSFIYWHHRLKDRYETTVTPGVSSVMAAPVALGRPLVLRRDTVTVIPGTLPAEELTRRLAAADAAVVMKLGRTFAKVRAALDAAGVLERAFYVERASQERERVLPAAEVDPASVPYFSIIVLPGLETP</sequence>
<keyword evidence="3" id="KW-0169">Cobalamin biosynthesis</keyword>
<dbReference type="PANTHER" id="PTHR43467:SF2">
    <property type="entry name" value="COBALT-PRECORRIN-2 C(20)-METHYLTRANSFERASE"/>
    <property type="match status" value="1"/>
</dbReference>
<dbReference type="InterPro" id="IPR035996">
    <property type="entry name" value="4pyrrol_Methylase_sf"/>
</dbReference>
<protein>
    <submittedName>
        <fullName evidence="9">Precorrin-2 C(20)-methyltransferase</fullName>
    </submittedName>
</protein>
<dbReference type="InterPro" id="IPR014776">
    <property type="entry name" value="4pyrrole_Mease_sub2"/>
</dbReference>
<evidence type="ECO:0000313" key="9">
    <source>
        <dbReference type="EMBL" id="MBM7853013.1"/>
    </source>
</evidence>
<evidence type="ECO:0000313" key="10">
    <source>
        <dbReference type="Proteomes" id="UP000758856"/>
    </source>
</evidence>
<dbReference type="RefSeq" id="WP_204951480.1">
    <property type="nucleotide sequence ID" value="NZ_BSFF01000010.1"/>
</dbReference>
<dbReference type="PIRSF" id="PIRSF036427">
    <property type="entry name" value="Precrrn-2_mtase"/>
    <property type="match status" value="1"/>
</dbReference>
<evidence type="ECO:0000256" key="6">
    <source>
        <dbReference type="ARBA" id="ARBA00022691"/>
    </source>
</evidence>
<comment type="pathway">
    <text evidence="1">Cofactor biosynthesis; adenosylcobalamin biosynthesis.</text>
</comment>
<name>A0ABS2T9Y4_9HYPH</name>
<dbReference type="NCBIfam" id="NF004647">
    <property type="entry name" value="PRK05990.1"/>
    <property type="match status" value="1"/>
</dbReference>
<dbReference type="Gene3D" id="3.30.950.10">
    <property type="entry name" value="Methyltransferase, Cobalt-precorrin-4 Transmethylase, Domain 2"/>
    <property type="match status" value="1"/>
</dbReference>
<evidence type="ECO:0000256" key="5">
    <source>
        <dbReference type="ARBA" id="ARBA00022679"/>
    </source>
</evidence>
<dbReference type="InterPro" id="IPR012382">
    <property type="entry name" value="CobI/CbiL"/>
</dbReference>
<evidence type="ECO:0000256" key="3">
    <source>
        <dbReference type="ARBA" id="ARBA00022573"/>
    </source>
</evidence>
<evidence type="ECO:0000256" key="4">
    <source>
        <dbReference type="ARBA" id="ARBA00022603"/>
    </source>
</evidence>
<dbReference type="CDD" id="cd11645">
    <property type="entry name" value="Precorrin_2_C20_MT"/>
    <property type="match status" value="1"/>
</dbReference>
<dbReference type="InterPro" id="IPR014777">
    <property type="entry name" value="4pyrrole_Mease_sub1"/>
</dbReference>
<evidence type="ECO:0000256" key="7">
    <source>
        <dbReference type="PIRNR" id="PIRNR036427"/>
    </source>
</evidence>
<dbReference type="InterPro" id="IPR006364">
    <property type="entry name" value="CobI/CbiL/CobIJ_dom"/>
</dbReference>
<evidence type="ECO:0000256" key="1">
    <source>
        <dbReference type="ARBA" id="ARBA00004953"/>
    </source>
</evidence>
<gene>
    <name evidence="9" type="ORF">JOD31_003264</name>
</gene>
<accession>A0ABS2T9Y4</accession>
<keyword evidence="5" id="KW-0808">Transferase</keyword>
<keyword evidence="10" id="KW-1185">Reference proteome</keyword>
<dbReference type="InterPro" id="IPR000878">
    <property type="entry name" value="4pyrrol_Mease"/>
</dbReference>